<evidence type="ECO:0000313" key="2">
    <source>
        <dbReference type="EMBL" id="KAJ8532986.1"/>
    </source>
</evidence>
<dbReference type="OrthoDB" id="1328285at2759"/>
<gene>
    <name evidence="2" type="ORF">K7X08_015875</name>
</gene>
<name>A0A9Q1QXH5_9SOLA</name>
<sequence length="200" mass="21949">MFAKEPEEAVDVEATHSEDIGGHSIANDDGGHVGIGTYRDRAEPNGSQSVQLEQEKLKQRVDRMDECLNTLVTYVEGKKFRRSEKAKKKENERTLREKVQEPQLKFGIIHSPAVEVEKVDVPAAELEKVDVPAAEPDKVIPMPVAEVEKTPDIIVPAATDEKTSDVPAQVNGKIVSDAVEVNCEKLVEGVIAQINTSLDN</sequence>
<evidence type="ECO:0000313" key="3">
    <source>
        <dbReference type="Proteomes" id="UP001152561"/>
    </source>
</evidence>
<feature type="compositionally biased region" description="Basic and acidic residues" evidence="1">
    <location>
        <begin position="1"/>
        <end position="21"/>
    </location>
</feature>
<dbReference type="EMBL" id="JAJAGQ010000020">
    <property type="protein sequence ID" value="KAJ8532986.1"/>
    <property type="molecule type" value="Genomic_DNA"/>
</dbReference>
<feature type="region of interest" description="Disordered" evidence="1">
    <location>
        <begin position="1"/>
        <end position="50"/>
    </location>
</feature>
<evidence type="ECO:0000256" key="1">
    <source>
        <dbReference type="SAM" id="MobiDB-lite"/>
    </source>
</evidence>
<organism evidence="2 3">
    <name type="scientific">Anisodus acutangulus</name>
    <dbReference type="NCBI Taxonomy" id="402998"/>
    <lineage>
        <taxon>Eukaryota</taxon>
        <taxon>Viridiplantae</taxon>
        <taxon>Streptophyta</taxon>
        <taxon>Embryophyta</taxon>
        <taxon>Tracheophyta</taxon>
        <taxon>Spermatophyta</taxon>
        <taxon>Magnoliopsida</taxon>
        <taxon>eudicotyledons</taxon>
        <taxon>Gunneridae</taxon>
        <taxon>Pentapetalae</taxon>
        <taxon>asterids</taxon>
        <taxon>lamiids</taxon>
        <taxon>Solanales</taxon>
        <taxon>Solanaceae</taxon>
        <taxon>Solanoideae</taxon>
        <taxon>Hyoscyameae</taxon>
        <taxon>Anisodus</taxon>
    </lineage>
</organism>
<dbReference type="Proteomes" id="UP001152561">
    <property type="component" value="Unassembled WGS sequence"/>
</dbReference>
<accession>A0A9Q1QXH5</accession>
<reference evidence="3" key="1">
    <citation type="journal article" date="2023" name="Proc. Natl. Acad. Sci. U.S.A.">
        <title>Genomic and structural basis for evolution of tropane alkaloid biosynthesis.</title>
        <authorList>
            <person name="Wanga Y.-J."/>
            <person name="Taina T."/>
            <person name="Yua J.-Y."/>
            <person name="Lia J."/>
            <person name="Xua B."/>
            <person name="Chenc J."/>
            <person name="D'Auriad J.C."/>
            <person name="Huanga J.-P."/>
            <person name="Huanga S.-X."/>
        </authorList>
    </citation>
    <scope>NUCLEOTIDE SEQUENCE [LARGE SCALE GENOMIC DNA]</scope>
    <source>
        <strain evidence="3">cv. KIB-2019</strain>
    </source>
</reference>
<protein>
    <submittedName>
        <fullName evidence="2">Uncharacterized protein</fullName>
    </submittedName>
</protein>
<dbReference type="AlphaFoldDB" id="A0A9Q1QXH5"/>
<comment type="caution">
    <text evidence="2">The sequence shown here is derived from an EMBL/GenBank/DDBJ whole genome shotgun (WGS) entry which is preliminary data.</text>
</comment>
<keyword evidence="3" id="KW-1185">Reference proteome</keyword>
<proteinExistence type="predicted"/>